<dbReference type="GO" id="GO:0008662">
    <property type="term" value="F:1-phosphofructokinase activity"/>
    <property type="evidence" value="ECO:0007669"/>
    <property type="project" value="UniProtKB-UniRule"/>
</dbReference>
<gene>
    <name evidence="10" type="ORF">SAMN05421852_106112</name>
</gene>
<dbReference type="Pfam" id="PF00294">
    <property type="entry name" value="PfkB"/>
    <property type="match status" value="1"/>
</dbReference>
<sequence length="303" mass="33484">MIYTCTLNPSVDFIIEMDSFEIGKLNRTKNVMKYPGGKGINVSRVLKRLGVDNVALGFIGGLTGDFITHELEKEQIAYDFVNITGETRINLKLKSDQETEINSQGPSISTEQQARLLEKMQNLRENDYLILAGNIPSSLPANFYHSILKRLMEKKVKIIVDTSGTALKELISCQPFLIKPNHHELGDLFHTTLTSLDDIITYGKQLVSMGIENVIVSMAEKGALFFNKQMTLFANAPKGDVKSSVGAGDSMIAGFLAIYAKEKNVEKAFQYSVAAGSATAFSPNLCTRSQVEQLVQKIQITHL</sequence>
<keyword evidence="3 7" id="KW-0547">Nucleotide-binding</keyword>
<name>A0A1I3PTH8_9BACL</name>
<dbReference type="InterPro" id="IPR011611">
    <property type="entry name" value="PfkB_dom"/>
</dbReference>
<evidence type="ECO:0000256" key="4">
    <source>
        <dbReference type="ARBA" id="ARBA00022777"/>
    </source>
</evidence>
<proteinExistence type="inferred from homology"/>
<comment type="function">
    <text evidence="8">Catalyzes the ATP-dependent phosphorylation of fructose-l-phosphate to fructose-l,6-bisphosphate.</text>
</comment>
<dbReference type="InterPro" id="IPR022463">
    <property type="entry name" value="1-PFruKinase"/>
</dbReference>
<dbReference type="CDD" id="cd01164">
    <property type="entry name" value="FruK_PfkB_like"/>
    <property type="match status" value="1"/>
</dbReference>
<dbReference type="GO" id="GO:0016052">
    <property type="term" value="P:carbohydrate catabolic process"/>
    <property type="evidence" value="ECO:0007669"/>
    <property type="project" value="UniProtKB-ARBA"/>
</dbReference>
<dbReference type="PANTHER" id="PTHR46566:SF1">
    <property type="entry name" value="1-PHOSPHOFRUCTOKINASE"/>
    <property type="match status" value="1"/>
</dbReference>
<evidence type="ECO:0000256" key="2">
    <source>
        <dbReference type="ARBA" id="ARBA00022679"/>
    </source>
</evidence>
<keyword evidence="5 7" id="KW-0067">ATP-binding</keyword>
<dbReference type="GO" id="GO:0005988">
    <property type="term" value="P:lactose metabolic process"/>
    <property type="evidence" value="ECO:0007669"/>
    <property type="project" value="UniProtKB-KW"/>
</dbReference>
<comment type="catalytic activity">
    <reaction evidence="6 8">
        <text>beta-D-fructose 1-phosphate + ATP = beta-D-fructose 1,6-bisphosphate + ADP + H(+)</text>
        <dbReference type="Rhea" id="RHEA:14213"/>
        <dbReference type="ChEBI" id="CHEBI:15378"/>
        <dbReference type="ChEBI" id="CHEBI:30616"/>
        <dbReference type="ChEBI" id="CHEBI:32966"/>
        <dbReference type="ChEBI" id="CHEBI:138881"/>
        <dbReference type="ChEBI" id="CHEBI:456216"/>
        <dbReference type="EC" id="2.7.1.56"/>
    </reaction>
</comment>
<dbReference type="SUPFAM" id="SSF53613">
    <property type="entry name" value="Ribokinase-like"/>
    <property type="match status" value="1"/>
</dbReference>
<dbReference type="GO" id="GO:0009024">
    <property type="term" value="F:tagatose-6-phosphate kinase activity"/>
    <property type="evidence" value="ECO:0007669"/>
    <property type="project" value="UniProtKB-EC"/>
</dbReference>
<evidence type="ECO:0000313" key="10">
    <source>
        <dbReference type="EMBL" id="SFJ24779.1"/>
    </source>
</evidence>
<dbReference type="PIRSF" id="PIRSF000535">
    <property type="entry name" value="1PFK/6PFK/LacC"/>
    <property type="match status" value="1"/>
</dbReference>
<protein>
    <recommendedName>
        <fullName evidence="7">Tagatose-6-phosphate kinase</fullName>
        <ecNumber evidence="7">2.7.1.144</ecNumber>
    </recommendedName>
</protein>
<dbReference type="NCBIfam" id="TIGR03828">
    <property type="entry name" value="pfkB"/>
    <property type="match status" value="1"/>
</dbReference>
<dbReference type="EC" id="2.7.1.144" evidence="7"/>
<dbReference type="GO" id="GO:0044281">
    <property type="term" value="P:small molecule metabolic process"/>
    <property type="evidence" value="ECO:0007669"/>
    <property type="project" value="UniProtKB-ARBA"/>
</dbReference>
<keyword evidence="11" id="KW-1185">Reference proteome</keyword>
<evidence type="ECO:0000256" key="3">
    <source>
        <dbReference type="ARBA" id="ARBA00022741"/>
    </source>
</evidence>
<dbReference type="STRING" id="46223.SAMN05421852_106112"/>
<dbReference type="NCBIfam" id="TIGR03168">
    <property type="entry name" value="1-PFK"/>
    <property type="match status" value="1"/>
</dbReference>
<dbReference type="PROSITE" id="PS00583">
    <property type="entry name" value="PFKB_KINASES_1"/>
    <property type="match status" value="1"/>
</dbReference>
<dbReference type="UniPathway" id="UPA00704">
    <property type="reaction ID" value="UER00715"/>
</dbReference>
<reference evidence="10 11" key="1">
    <citation type="submission" date="2016-10" db="EMBL/GenBank/DDBJ databases">
        <authorList>
            <person name="de Groot N.N."/>
        </authorList>
    </citation>
    <scope>NUCLEOTIDE SEQUENCE [LARGE SCALE GENOMIC DNA]</scope>
    <source>
        <strain evidence="10 11">DSM 44778</strain>
    </source>
</reference>
<evidence type="ECO:0000256" key="5">
    <source>
        <dbReference type="ARBA" id="ARBA00022840"/>
    </source>
</evidence>
<comment type="pathway">
    <text evidence="7">Carbohydrate metabolism; D-tagatose 6-phosphate degradation; D-glyceraldehyde 3-phosphate and glycerone phosphate from D-tagatose 6-phosphate: step 1/2.</text>
</comment>
<comment type="similarity">
    <text evidence="1">Belongs to the carbohydrate kinase pfkB family.</text>
</comment>
<evidence type="ECO:0000256" key="8">
    <source>
        <dbReference type="RuleBase" id="RU369061"/>
    </source>
</evidence>
<organism evidence="10 11">
    <name type="scientific">Thermoflavimicrobium dichotomicum</name>
    <dbReference type="NCBI Taxonomy" id="46223"/>
    <lineage>
        <taxon>Bacteria</taxon>
        <taxon>Bacillati</taxon>
        <taxon>Bacillota</taxon>
        <taxon>Bacilli</taxon>
        <taxon>Bacillales</taxon>
        <taxon>Thermoactinomycetaceae</taxon>
        <taxon>Thermoflavimicrobium</taxon>
    </lineage>
</organism>
<dbReference type="GO" id="GO:0005524">
    <property type="term" value="F:ATP binding"/>
    <property type="evidence" value="ECO:0007669"/>
    <property type="project" value="UniProtKB-UniRule"/>
</dbReference>
<dbReference type="InterPro" id="IPR029056">
    <property type="entry name" value="Ribokinase-like"/>
</dbReference>
<dbReference type="AlphaFoldDB" id="A0A1I3PTH8"/>
<comment type="catalytic activity">
    <reaction evidence="7">
        <text>D-tagatofuranose 6-phosphate + ATP = D-tagatofuranose 1,6-bisphosphate + ADP + H(+)</text>
        <dbReference type="Rhea" id="RHEA:12420"/>
        <dbReference type="ChEBI" id="CHEBI:15378"/>
        <dbReference type="ChEBI" id="CHEBI:30616"/>
        <dbReference type="ChEBI" id="CHEBI:58694"/>
        <dbReference type="ChEBI" id="CHEBI:58695"/>
        <dbReference type="ChEBI" id="CHEBI:456216"/>
        <dbReference type="EC" id="2.7.1.144"/>
    </reaction>
</comment>
<dbReference type="RefSeq" id="WP_093229468.1">
    <property type="nucleotide sequence ID" value="NZ_FORR01000006.1"/>
</dbReference>
<keyword evidence="2 7" id="KW-0808">Transferase</keyword>
<dbReference type="InterPro" id="IPR002173">
    <property type="entry name" value="Carboh/pur_kinase_PfkB_CS"/>
</dbReference>
<keyword evidence="7" id="KW-0423">Lactose metabolism</keyword>
<comment type="similarity">
    <text evidence="7">Belongs to the carbohydrate kinase PfkB family. LacC subfamily.</text>
</comment>
<dbReference type="FunFam" id="3.40.1190.20:FF:000001">
    <property type="entry name" value="Phosphofructokinase"/>
    <property type="match status" value="1"/>
</dbReference>
<dbReference type="GO" id="GO:0005829">
    <property type="term" value="C:cytosol"/>
    <property type="evidence" value="ECO:0007669"/>
    <property type="project" value="TreeGrafter"/>
</dbReference>
<evidence type="ECO:0000256" key="7">
    <source>
        <dbReference type="PIRNR" id="PIRNR000535"/>
    </source>
</evidence>
<evidence type="ECO:0000256" key="1">
    <source>
        <dbReference type="ARBA" id="ARBA00005380"/>
    </source>
</evidence>
<evidence type="ECO:0000256" key="6">
    <source>
        <dbReference type="ARBA" id="ARBA00047745"/>
    </source>
</evidence>
<dbReference type="Proteomes" id="UP000199545">
    <property type="component" value="Unassembled WGS sequence"/>
</dbReference>
<keyword evidence="4 8" id="KW-0418">Kinase</keyword>
<dbReference type="GO" id="GO:2001059">
    <property type="term" value="P:D-tagatose 6-phosphate catabolic process"/>
    <property type="evidence" value="ECO:0007669"/>
    <property type="project" value="UniProtKB-UniPathway"/>
</dbReference>
<evidence type="ECO:0000259" key="9">
    <source>
        <dbReference type="Pfam" id="PF00294"/>
    </source>
</evidence>
<dbReference type="EMBL" id="FORR01000006">
    <property type="protein sequence ID" value="SFJ24779.1"/>
    <property type="molecule type" value="Genomic_DNA"/>
</dbReference>
<dbReference type="OrthoDB" id="9801219at2"/>
<dbReference type="InterPro" id="IPR017583">
    <property type="entry name" value="Tagatose/fructose_Pkinase"/>
</dbReference>
<dbReference type="Gene3D" id="3.40.1190.20">
    <property type="match status" value="1"/>
</dbReference>
<accession>A0A1I3PTH8</accession>
<feature type="domain" description="Carbohydrate kinase PfkB" evidence="9">
    <location>
        <begin position="12"/>
        <end position="286"/>
    </location>
</feature>
<dbReference type="PANTHER" id="PTHR46566">
    <property type="entry name" value="1-PHOSPHOFRUCTOKINASE-RELATED"/>
    <property type="match status" value="1"/>
</dbReference>
<evidence type="ECO:0000313" key="11">
    <source>
        <dbReference type="Proteomes" id="UP000199545"/>
    </source>
</evidence>
<dbReference type="PROSITE" id="PS00584">
    <property type="entry name" value="PFKB_KINASES_2"/>
    <property type="match status" value="1"/>
</dbReference>